<evidence type="ECO:0000256" key="1">
    <source>
        <dbReference type="ARBA" id="ARBA00011073"/>
    </source>
</evidence>
<accession>A0A3A3GKY0</accession>
<keyword evidence="3" id="KW-0479">Metal-binding</keyword>
<proteinExistence type="inferred from homology"/>
<feature type="active site" description="Charge relay system" evidence="6">
    <location>
        <position position="179"/>
    </location>
</feature>
<dbReference type="Proteomes" id="UP000266177">
    <property type="component" value="Unassembled WGS sequence"/>
</dbReference>
<dbReference type="GO" id="GO:0006508">
    <property type="term" value="P:proteolysis"/>
    <property type="evidence" value="ECO:0007669"/>
    <property type="project" value="UniProtKB-KW"/>
</dbReference>
<feature type="compositionally biased region" description="Polar residues" evidence="8">
    <location>
        <begin position="453"/>
        <end position="463"/>
    </location>
</feature>
<protein>
    <submittedName>
        <fullName evidence="10">Peptidase S8</fullName>
    </submittedName>
</protein>
<dbReference type="SUPFAM" id="SSF52743">
    <property type="entry name" value="Subtilisin-like"/>
    <property type="match status" value="1"/>
</dbReference>
<evidence type="ECO:0000256" key="8">
    <source>
        <dbReference type="SAM" id="MobiDB-lite"/>
    </source>
</evidence>
<dbReference type="OrthoDB" id="9798386at2"/>
<evidence type="ECO:0000256" key="3">
    <source>
        <dbReference type="ARBA" id="ARBA00022723"/>
    </source>
</evidence>
<evidence type="ECO:0000259" key="9">
    <source>
        <dbReference type="Pfam" id="PF00082"/>
    </source>
</evidence>
<keyword evidence="5 6" id="KW-0720">Serine protease</keyword>
<dbReference type="InterPro" id="IPR034202">
    <property type="entry name" value="Subtilisin_Carlsberg-like"/>
</dbReference>
<dbReference type="Gene3D" id="3.40.50.200">
    <property type="entry name" value="Peptidase S8/S53 domain"/>
    <property type="match status" value="1"/>
</dbReference>
<feature type="active site" description="Charge relay system" evidence="6">
    <location>
        <position position="334"/>
    </location>
</feature>
<evidence type="ECO:0000313" key="11">
    <source>
        <dbReference type="Proteomes" id="UP000266177"/>
    </source>
</evidence>
<dbReference type="AlphaFoldDB" id="A0A3A3GKY0"/>
<reference evidence="10 11" key="1">
    <citation type="submission" date="2018-09" db="EMBL/GenBank/DDBJ databases">
        <title>Paenibacillus SK2017-BO5.</title>
        <authorList>
            <person name="Piskunova J.V."/>
            <person name="Dubiley S.A."/>
            <person name="Severinov K.V."/>
        </authorList>
    </citation>
    <scope>NUCLEOTIDE SEQUENCE [LARGE SCALE GENOMIC DNA]</scope>
    <source>
        <strain evidence="10 11">BO5</strain>
    </source>
</reference>
<evidence type="ECO:0000256" key="7">
    <source>
        <dbReference type="RuleBase" id="RU003355"/>
    </source>
</evidence>
<dbReference type="PROSITE" id="PS51892">
    <property type="entry name" value="SUBTILASE"/>
    <property type="match status" value="1"/>
</dbReference>
<dbReference type="InterPro" id="IPR022398">
    <property type="entry name" value="Peptidase_S8_His-AS"/>
</dbReference>
<dbReference type="PROSITE" id="PS00138">
    <property type="entry name" value="SUBTILASE_SER"/>
    <property type="match status" value="1"/>
</dbReference>
<dbReference type="PROSITE" id="PS00136">
    <property type="entry name" value="SUBTILASE_ASP"/>
    <property type="match status" value="1"/>
</dbReference>
<dbReference type="PROSITE" id="PS00137">
    <property type="entry name" value="SUBTILASE_HIS"/>
    <property type="match status" value="1"/>
</dbReference>
<organism evidence="10 11">
    <name type="scientific">Paenibacillus thiaminolyticus</name>
    <name type="common">Bacillus thiaminolyticus</name>
    <dbReference type="NCBI Taxonomy" id="49283"/>
    <lineage>
        <taxon>Bacteria</taxon>
        <taxon>Bacillati</taxon>
        <taxon>Bacillota</taxon>
        <taxon>Bacilli</taxon>
        <taxon>Bacillales</taxon>
        <taxon>Paenibacillaceae</taxon>
        <taxon>Paenibacillus</taxon>
    </lineage>
</organism>
<dbReference type="RefSeq" id="WP_119793721.1">
    <property type="nucleotide sequence ID" value="NZ_QYZD01000008.1"/>
</dbReference>
<feature type="domain" description="Peptidase S8/S53" evidence="9">
    <location>
        <begin position="140"/>
        <end position="381"/>
    </location>
</feature>
<dbReference type="PANTHER" id="PTHR43806">
    <property type="entry name" value="PEPTIDASE S8"/>
    <property type="match status" value="1"/>
</dbReference>
<dbReference type="InterPro" id="IPR050131">
    <property type="entry name" value="Peptidase_S8_subtilisin-like"/>
</dbReference>
<feature type="region of interest" description="Disordered" evidence="8">
    <location>
        <begin position="419"/>
        <end position="471"/>
    </location>
</feature>
<name>A0A3A3GKY0_PANTH</name>
<dbReference type="PRINTS" id="PR00723">
    <property type="entry name" value="SUBTILISIN"/>
</dbReference>
<dbReference type="PANTHER" id="PTHR43806:SF11">
    <property type="entry name" value="CEREVISIN-RELATED"/>
    <property type="match status" value="1"/>
</dbReference>
<dbReference type="Pfam" id="PF00082">
    <property type="entry name" value="Peptidase_S8"/>
    <property type="match status" value="1"/>
</dbReference>
<keyword evidence="2 6" id="KW-0645">Protease</keyword>
<dbReference type="InterPro" id="IPR023827">
    <property type="entry name" value="Peptidase_S8_Asp-AS"/>
</dbReference>
<comment type="similarity">
    <text evidence="1 6 7">Belongs to the peptidase S8 family.</text>
</comment>
<feature type="active site" description="Charge relay system" evidence="6">
    <location>
        <position position="149"/>
    </location>
</feature>
<dbReference type="InterPro" id="IPR036852">
    <property type="entry name" value="Peptidase_S8/S53_dom_sf"/>
</dbReference>
<evidence type="ECO:0000256" key="4">
    <source>
        <dbReference type="ARBA" id="ARBA00022801"/>
    </source>
</evidence>
<dbReference type="GO" id="GO:0004252">
    <property type="term" value="F:serine-type endopeptidase activity"/>
    <property type="evidence" value="ECO:0007669"/>
    <property type="project" value="UniProtKB-UniRule"/>
</dbReference>
<dbReference type="EMBL" id="QYZD01000008">
    <property type="protein sequence ID" value="RJG24091.1"/>
    <property type="molecule type" value="Genomic_DNA"/>
</dbReference>
<feature type="compositionally biased region" description="Low complexity" evidence="8">
    <location>
        <begin position="423"/>
        <end position="444"/>
    </location>
</feature>
<evidence type="ECO:0000256" key="2">
    <source>
        <dbReference type="ARBA" id="ARBA00022670"/>
    </source>
</evidence>
<evidence type="ECO:0000256" key="5">
    <source>
        <dbReference type="ARBA" id="ARBA00022825"/>
    </source>
</evidence>
<comment type="caution">
    <text evidence="10">The sequence shown here is derived from an EMBL/GenBank/DDBJ whole genome shotgun (WGS) entry which is preliminary data.</text>
</comment>
<dbReference type="InterPro" id="IPR023828">
    <property type="entry name" value="Peptidase_S8_Ser-AS"/>
</dbReference>
<gene>
    <name evidence="10" type="ORF">DQX05_11705</name>
</gene>
<dbReference type="InterPro" id="IPR015500">
    <property type="entry name" value="Peptidase_S8_subtilisin-rel"/>
</dbReference>
<dbReference type="GO" id="GO:0046872">
    <property type="term" value="F:metal ion binding"/>
    <property type="evidence" value="ECO:0007669"/>
    <property type="project" value="UniProtKB-KW"/>
</dbReference>
<dbReference type="InterPro" id="IPR000209">
    <property type="entry name" value="Peptidase_S8/S53_dom"/>
</dbReference>
<sequence length="471" mass="50449">MRNLTRMLQAVVHGKPARHTVRKIIVLKDRKSFNVCVRELKKQGIVPLKQVKSAFMLCCNVHPHAKLAELMKHPSIRRIENDARVRAHAVGRGRCSSSTTRLRSMKRNHSTAKGHTASMQQIPWGVKRIQAPKAWPETRGKGIRIAIVDTGISPHPDLRISGGINTIRPGAPYHDDNGHGTHVAGTAAALGRGHLLYGTAPEAELYAVKALDEKGEGYVSDIVEGVEWCIRNRMDVINLSLGLNGPSKLLRNTIRRAHRQGIVIVASAGNNGKDAEAIDEPAIYPEVIAVAATDRLNCIASFSSRGIGIDIAAPGADICSTSYKGGFVEESGTSMAAPHVSGTAGLMLAACPGMLPEQIRCALIHTSQRLRGEAVTAQGAGLINAQKAVAFTAKAKHHADESAHLALPVAFTAGRPVKKKLTPSRQPAPSAAAAGLPGACRKAATAAPRKQRSANLSRNSIQHRLNKPRRR</sequence>
<keyword evidence="4 6" id="KW-0378">Hydrolase</keyword>
<evidence type="ECO:0000256" key="6">
    <source>
        <dbReference type="PROSITE-ProRule" id="PRU01240"/>
    </source>
</evidence>
<evidence type="ECO:0000313" key="10">
    <source>
        <dbReference type="EMBL" id="RJG24091.1"/>
    </source>
</evidence>
<dbReference type="CDD" id="cd07477">
    <property type="entry name" value="Peptidases_S8_Subtilisin_subset"/>
    <property type="match status" value="1"/>
</dbReference>